<comment type="caution">
    <text evidence="2">The sequence shown here is derived from an EMBL/GenBank/DDBJ whole genome shotgun (WGS) entry which is preliminary data.</text>
</comment>
<reference evidence="2" key="1">
    <citation type="submission" date="2021-02" db="EMBL/GenBank/DDBJ databases">
        <authorList>
            <person name="Nowell W R."/>
        </authorList>
    </citation>
    <scope>NUCLEOTIDE SEQUENCE</scope>
</reference>
<dbReference type="AlphaFoldDB" id="A0A820NNI4"/>
<dbReference type="GO" id="GO:0006616">
    <property type="term" value="P:SRP-dependent cotranslational protein targeting to membrane, translocation"/>
    <property type="evidence" value="ECO:0007669"/>
    <property type="project" value="TreeGrafter"/>
</dbReference>
<dbReference type="GO" id="GO:0003924">
    <property type="term" value="F:GTPase activity"/>
    <property type="evidence" value="ECO:0007669"/>
    <property type="project" value="InterPro"/>
</dbReference>
<protein>
    <recommendedName>
        <fullName evidence="1">Signal recognition particle SRP54 subunit M-domain domain-containing protein</fullName>
    </recommendedName>
</protein>
<feature type="domain" description="Signal recognition particle SRP54 subunit M-domain" evidence="1">
    <location>
        <begin position="1"/>
        <end position="52"/>
    </location>
</feature>
<dbReference type="GO" id="GO:0005786">
    <property type="term" value="C:signal recognition particle, endoplasmic reticulum targeting"/>
    <property type="evidence" value="ECO:0007669"/>
    <property type="project" value="TreeGrafter"/>
</dbReference>
<dbReference type="InterPro" id="IPR036891">
    <property type="entry name" value="Signal_recog_part_SRP54_M_sf"/>
</dbReference>
<dbReference type="SUPFAM" id="SSF47446">
    <property type="entry name" value="Signal peptide-binding domain"/>
    <property type="match status" value="1"/>
</dbReference>
<dbReference type="PANTHER" id="PTHR11564:SF5">
    <property type="entry name" value="SIGNAL RECOGNITION PARTICLE SUBUNIT SRP54"/>
    <property type="match status" value="1"/>
</dbReference>
<accession>A0A820NNI4</accession>
<proteinExistence type="predicted"/>
<dbReference type="Gene3D" id="1.10.260.30">
    <property type="entry name" value="Signal recognition particle, SRP54 subunit, M-domain"/>
    <property type="match status" value="1"/>
</dbReference>
<dbReference type="GO" id="GO:0030942">
    <property type="term" value="F:endoplasmic reticulum signal peptide binding"/>
    <property type="evidence" value="ECO:0007669"/>
    <property type="project" value="TreeGrafter"/>
</dbReference>
<dbReference type="EMBL" id="CAJOAY010026504">
    <property type="protein sequence ID" value="CAF4391126.1"/>
    <property type="molecule type" value="Genomic_DNA"/>
</dbReference>
<evidence type="ECO:0000313" key="2">
    <source>
        <dbReference type="EMBL" id="CAF4391126.1"/>
    </source>
</evidence>
<name>A0A820NNI4_9BILA</name>
<dbReference type="GO" id="GO:0008312">
    <property type="term" value="F:7S RNA binding"/>
    <property type="evidence" value="ECO:0007669"/>
    <property type="project" value="InterPro"/>
</dbReference>
<dbReference type="InterPro" id="IPR022941">
    <property type="entry name" value="SRP54"/>
</dbReference>
<sequence length="92" mass="10263">MDSMNDNELDHSDVAKLFKTQSGRYARVARGAGVSIRDVQDLITQYSKFAVMVKKMGNMKGLINTMTNSIDPRMLQQMGGASGLQAMMRQFQ</sequence>
<organism evidence="2 3">
    <name type="scientific">Adineta steineri</name>
    <dbReference type="NCBI Taxonomy" id="433720"/>
    <lineage>
        <taxon>Eukaryota</taxon>
        <taxon>Metazoa</taxon>
        <taxon>Spiralia</taxon>
        <taxon>Gnathifera</taxon>
        <taxon>Rotifera</taxon>
        <taxon>Eurotatoria</taxon>
        <taxon>Bdelloidea</taxon>
        <taxon>Adinetida</taxon>
        <taxon>Adinetidae</taxon>
        <taxon>Adineta</taxon>
    </lineage>
</organism>
<dbReference type="Proteomes" id="UP000663881">
    <property type="component" value="Unassembled WGS sequence"/>
</dbReference>
<dbReference type="Pfam" id="PF02978">
    <property type="entry name" value="SRP_SPB"/>
    <property type="match status" value="1"/>
</dbReference>
<dbReference type="GO" id="GO:0005525">
    <property type="term" value="F:GTP binding"/>
    <property type="evidence" value="ECO:0007669"/>
    <property type="project" value="InterPro"/>
</dbReference>
<evidence type="ECO:0000313" key="3">
    <source>
        <dbReference type="Proteomes" id="UP000663881"/>
    </source>
</evidence>
<evidence type="ECO:0000259" key="1">
    <source>
        <dbReference type="Pfam" id="PF02978"/>
    </source>
</evidence>
<dbReference type="InterPro" id="IPR004125">
    <property type="entry name" value="Signal_recog_particle_SRP54_M"/>
</dbReference>
<gene>
    <name evidence="2" type="ORF">OKA104_LOCUS50880</name>
</gene>
<dbReference type="PANTHER" id="PTHR11564">
    <property type="entry name" value="SIGNAL RECOGNITION PARTICLE 54K PROTEIN SRP54"/>
    <property type="match status" value="1"/>
</dbReference>
<dbReference type="GO" id="GO:0005829">
    <property type="term" value="C:cytosol"/>
    <property type="evidence" value="ECO:0007669"/>
    <property type="project" value="TreeGrafter"/>
</dbReference>
<feature type="non-terminal residue" evidence="2">
    <location>
        <position position="1"/>
    </location>
</feature>